<sequence>MSLIYNVSNNLTRQVDGCLTPINGDKNDQMNSNNVNNENQNRNSTGYYPSGPSSLITTSNIVAPLTTSNTSPLKNGISYSDVKMGSSTDNISEGSNDHAYDAEELFSKRSTNTNSPIEAVTTIPSPPLSPYNNRPDVELSETRFSNLVIPTATKDVTSSITVMEDSIKSSSPQEIVSRKRKLDESEQDIKDSEDSFKLVEPKALRKIELLEDTESILAEEENDSTNITVKNENSQFPLKNMKYSTLYIDPFSDLKKPGYKRRQLSFLNQYSLVSIKPTLTSKKSYNSSSYSQKHNTVPRTIKEYSSDTDGGSSTDRVRTRRVAKESSAAVDSDAVIISRPSTPRKRKPTVKRVDSPSVGSPAPTYNFNYENIPDFSPSLDTLPNNAKCLKTEWKGQPMNLSSDPLCEKLHPAEITLASILRLPCNVYLDSKRRLFQEKVNRLKRGLPFRRTDAQKACKIDVNKASRLYASFEKVGWLKDHHFISYMK</sequence>
<comment type="caution">
    <text evidence="1">The sequence shown here is derived from an EMBL/GenBank/DDBJ whole genome shotgun (WGS) entry which is preliminary data.</text>
</comment>
<gene>
    <name evidence="1" type="ORF">Cboi01_000186500</name>
</gene>
<reference evidence="1" key="1">
    <citation type="submission" date="2023-04" db="EMBL/GenBank/DDBJ databases">
        <title>Candida boidinii NBRC 1967.</title>
        <authorList>
            <person name="Ichikawa N."/>
            <person name="Sato H."/>
            <person name="Tonouchi N."/>
        </authorList>
    </citation>
    <scope>NUCLEOTIDE SEQUENCE</scope>
    <source>
        <strain evidence="1">NBRC 1967</strain>
    </source>
</reference>
<accession>A0ACB5TMW7</accession>
<protein>
    <submittedName>
        <fullName evidence="1">Unnamed protein product</fullName>
    </submittedName>
</protein>
<evidence type="ECO:0000313" key="2">
    <source>
        <dbReference type="Proteomes" id="UP001165101"/>
    </source>
</evidence>
<dbReference type="EMBL" id="BSXV01000754">
    <property type="protein sequence ID" value="GME90483.1"/>
    <property type="molecule type" value="Genomic_DNA"/>
</dbReference>
<proteinExistence type="predicted"/>
<name>A0ACB5TMW7_CANBO</name>
<evidence type="ECO:0000313" key="1">
    <source>
        <dbReference type="EMBL" id="GME90483.1"/>
    </source>
</evidence>
<organism evidence="1 2">
    <name type="scientific">Candida boidinii</name>
    <name type="common">Yeast</name>
    <dbReference type="NCBI Taxonomy" id="5477"/>
    <lineage>
        <taxon>Eukaryota</taxon>
        <taxon>Fungi</taxon>
        <taxon>Dikarya</taxon>
        <taxon>Ascomycota</taxon>
        <taxon>Saccharomycotina</taxon>
        <taxon>Pichiomycetes</taxon>
        <taxon>Pichiales</taxon>
        <taxon>Pichiaceae</taxon>
        <taxon>Ogataea</taxon>
        <taxon>Ogataea/Candida clade</taxon>
    </lineage>
</organism>
<keyword evidence="2" id="KW-1185">Reference proteome</keyword>
<dbReference type="Proteomes" id="UP001165101">
    <property type="component" value="Unassembled WGS sequence"/>
</dbReference>